<dbReference type="STRING" id="554065.E1ZGD9"/>
<dbReference type="SMART" id="SM00487">
    <property type="entry name" value="DEXDc"/>
    <property type="match status" value="1"/>
</dbReference>
<keyword evidence="1" id="KW-0547">Nucleotide-binding</keyword>
<feature type="domain" description="Helicase ATP-binding" evidence="8">
    <location>
        <begin position="431"/>
        <end position="596"/>
    </location>
</feature>
<dbReference type="OrthoDB" id="416741at2759"/>
<keyword evidence="4" id="KW-0347">Helicase</keyword>
<evidence type="ECO:0000256" key="5">
    <source>
        <dbReference type="ARBA" id="ARBA00022840"/>
    </source>
</evidence>
<dbReference type="FunCoup" id="E1ZGD9">
    <property type="interactions" value="141"/>
</dbReference>
<dbReference type="SUPFAM" id="SSF53098">
    <property type="entry name" value="Ribonuclease H-like"/>
    <property type="match status" value="1"/>
</dbReference>
<dbReference type="InterPro" id="IPR027417">
    <property type="entry name" value="P-loop_NTPase"/>
</dbReference>
<keyword evidence="6" id="KW-0238">DNA-binding</keyword>
<dbReference type="AlphaFoldDB" id="E1ZGD9"/>
<dbReference type="InterPro" id="IPR001650">
    <property type="entry name" value="Helicase_C-like"/>
</dbReference>
<keyword evidence="2" id="KW-0227">DNA damage</keyword>
<dbReference type="Pfam" id="PF00929">
    <property type="entry name" value="RNase_T"/>
    <property type="match status" value="1"/>
</dbReference>
<feature type="domain" description="Helicase C-terminal" evidence="9">
    <location>
        <begin position="590"/>
        <end position="770"/>
    </location>
</feature>
<dbReference type="GO" id="GO:0003678">
    <property type="term" value="F:DNA helicase activity"/>
    <property type="evidence" value="ECO:0007669"/>
    <property type="project" value="TreeGrafter"/>
</dbReference>
<dbReference type="SUPFAM" id="SSF52540">
    <property type="entry name" value="P-loop containing nucleoside triphosphate hydrolases"/>
    <property type="match status" value="2"/>
</dbReference>
<dbReference type="InterPro" id="IPR036397">
    <property type="entry name" value="RNaseH_sf"/>
</dbReference>
<evidence type="ECO:0000313" key="11">
    <source>
        <dbReference type="Proteomes" id="UP000008141"/>
    </source>
</evidence>
<dbReference type="InterPro" id="IPR014001">
    <property type="entry name" value="Helicase_ATP-bd"/>
</dbReference>
<dbReference type="InterPro" id="IPR047112">
    <property type="entry name" value="RecG/Mfd"/>
</dbReference>
<evidence type="ECO:0000256" key="7">
    <source>
        <dbReference type="ARBA" id="ARBA00023204"/>
    </source>
</evidence>
<dbReference type="Pfam" id="PF00271">
    <property type="entry name" value="Helicase_C"/>
    <property type="match status" value="1"/>
</dbReference>
<dbReference type="Proteomes" id="UP000008141">
    <property type="component" value="Unassembled WGS sequence"/>
</dbReference>
<gene>
    <name evidence="10" type="ORF">CHLNCDRAFT_134628</name>
</gene>
<keyword evidence="3" id="KW-0378">Hydrolase</keyword>
<dbReference type="CDD" id="cd06127">
    <property type="entry name" value="DEDDh"/>
    <property type="match status" value="1"/>
</dbReference>
<dbReference type="KEGG" id="cvr:CHLNCDRAFT_134628"/>
<evidence type="ECO:0000256" key="1">
    <source>
        <dbReference type="ARBA" id="ARBA00022741"/>
    </source>
</evidence>
<protein>
    <recommendedName>
        <fullName evidence="12">DNA helicase</fullName>
    </recommendedName>
</protein>
<organism evidence="11">
    <name type="scientific">Chlorella variabilis</name>
    <name type="common">Green alga</name>
    <dbReference type="NCBI Taxonomy" id="554065"/>
    <lineage>
        <taxon>Eukaryota</taxon>
        <taxon>Viridiplantae</taxon>
        <taxon>Chlorophyta</taxon>
        <taxon>core chlorophytes</taxon>
        <taxon>Trebouxiophyceae</taxon>
        <taxon>Chlorellales</taxon>
        <taxon>Chlorellaceae</taxon>
        <taxon>Chlorella clade</taxon>
        <taxon>Chlorella</taxon>
    </lineage>
</organism>
<dbReference type="InterPro" id="IPR011545">
    <property type="entry name" value="DEAD/DEAH_box_helicase_dom"/>
</dbReference>
<sequence>MEEWDLTLEQQAQQPFHPPDPTTLLRPVPVAFDLETSGLGKKACITEFGAVGAGGTATFHEYVCLPPGVVMDPEATKTTGLTAEFLAENGRPFEEAYPRFVSFLRQQRPDVSHRAVEDCRSNLLVLQHLLRDLLQLPADAVEAVEEVQRELDVADPVLEAELEVSSDAAARQEPAPQLQSVGVGTLGQLLDCYPSRLLTSEPGRLPEESDEDPVVTLAARCIKGPNAYDGRECLLEVFEFRRGSPWALKKRQQELGSVGDVVVLSDTWRLVGGWNVLKLDDSHQEFCQPQSSMRLEVMHPIKGDIMSKTMAALVEKALKFAEDADAKGELQDPLPSWMREQYQLQPLLPALRSVHQPKNAVLLEEGRQRLAFQELLALQLKLLLMRSMAWAGTGGGGVEVSDSKLLQLALEALPFEMTNGQQVALDNILGQMEGWPPMQCLLQGEVGCGKTIVACLALLAAVGSGYQGAIMAPTEILAEQHYRNLQALVQDINRKAGKDGIVTGSVRGKPRAQVDEGLASGNIDIAVGTHALISDSTHFQRLGLAIVDEQHKFGVEQRGRLLAKASPVPHVLHMTATPIPRTQALIDHGNMTQVLIQQLPAGRTPVLTRMLQDDSPERQQAEVKAAASELDRLVEEGVFAHQDCGLLHGQMPPDQKDAVLQQFKQGAIKVLVSTTVVEVGVDVPQATVMVIEHAERFGFAQLHQLRGRVLVNCNNGFAVAECDLELRGAGEVAQIPADRELLEQARQAAIDLLQRQPDPQEWPDELRAQVMDDMLQLDTLTIPNLS</sequence>
<dbReference type="RefSeq" id="XP_005847019.1">
    <property type="nucleotide sequence ID" value="XM_005846957.1"/>
</dbReference>
<evidence type="ECO:0000256" key="2">
    <source>
        <dbReference type="ARBA" id="ARBA00022763"/>
    </source>
</evidence>
<dbReference type="PROSITE" id="PS51192">
    <property type="entry name" value="HELICASE_ATP_BIND_1"/>
    <property type="match status" value="1"/>
</dbReference>
<dbReference type="GO" id="GO:0003677">
    <property type="term" value="F:DNA binding"/>
    <property type="evidence" value="ECO:0007669"/>
    <property type="project" value="UniProtKB-KW"/>
</dbReference>
<evidence type="ECO:0000259" key="9">
    <source>
        <dbReference type="PROSITE" id="PS51194"/>
    </source>
</evidence>
<dbReference type="SMART" id="SM00490">
    <property type="entry name" value="HELICc"/>
    <property type="match status" value="1"/>
</dbReference>
<keyword evidence="11" id="KW-1185">Reference proteome</keyword>
<dbReference type="GO" id="GO:0006281">
    <property type="term" value="P:DNA repair"/>
    <property type="evidence" value="ECO:0007669"/>
    <property type="project" value="UniProtKB-KW"/>
</dbReference>
<dbReference type="PANTHER" id="PTHR47964">
    <property type="entry name" value="ATP-DEPENDENT DNA HELICASE HOMOLOG RECG, CHLOROPLASTIC"/>
    <property type="match status" value="1"/>
</dbReference>
<proteinExistence type="predicted"/>
<dbReference type="Gene3D" id="3.40.50.300">
    <property type="entry name" value="P-loop containing nucleotide triphosphate hydrolases"/>
    <property type="match status" value="2"/>
</dbReference>
<accession>E1ZGD9</accession>
<name>E1ZGD9_CHLVA</name>
<evidence type="ECO:0000256" key="6">
    <source>
        <dbReference type="ARBA" id="ARBA00023125"/>
    </source>
</evidence>
<dbReference type="Pfam" id="PF00270">
    <property type="entry name" value="DEAD"/>
    <property type="match status" value="1"/>
</dbReference>
<evidence type="ECO:0000259" key="8">
    <source>
        <dbReference type="PROSITE" id="PS51192"/>
    </source>
</evidence>
<dbReference type="GO" id="GO:0016787">
    <property type="term" value="F:hydrolase activity"/>
    <property type="evidence" value="ECO:0007669"/>
    <property type="project" value="UniProtKB-KW"/>
</dbReference>
<dbReference type="GO" id="GO:0005524">
    <property type="term" value="F:ATP binding"/>
    <property type="evidence" value="ECO:0007669"/>
    <property type="project" value="UniProtKB-KW"/>
</dbReference>
<dbReference type="InterPro" id="IPR012337">
    <property type="entry name" value="RNaseH-like_sf"/>
</dbReference>
<evidence type="ECO:0000313" key="10">
    <source>
        <dbReference type="EMBL" id="EFN54917.1"/>
    </source>
</evidence>
<keyword evidence="7" id="KW-0234">DNA repair</keyword>
<keyword evidence="5" id="KW-0067">ATP-binding</keyword>
<evidence type="ECO:0000256" key="4">
    <source>
        <dbReference type="ARBA" id="ARBA00022806"/>
    </source>
</evidence>
<dbReference type="eggNOG" id="KOG0344">
    <property type="taxonomic scope" value="Eukaryota"/>
</dbReference>
<dbReference type="Gene3D" id="3.30.420.10">
    <property type="entry name" value="Ribonuclease H-like superfamily/Ribonuclease H"/>
    <property type="match status" value="1"/>
</dbReference>
<dbReference type="PROSITE" id="PS51194">
    <property type="entry name" value="HELICASE_CTER"/>
    <property type="match status" value="1"/>
</dbReference>
<reference evidence="10 11" key="1">
    <citation type="journal article" date="2010" name="Plant Cell">
        <title>The Chlorella variabilis NC64A genome reveals adaptation to photosymbiosis, coevolution with viruses, and cryptic sex.</title>
        <authorList>
            <person name="Blanc G."/>
            <person name="Duncan G."/>
            <person name="Agarkova I."/>
            <person name="Borodovsky M."/>
            <person name="Gurnon J."/>
            <person name="Kuo A."/>
            <person name="Lindquist E."/>
            <person name="Lucas S."/>
            <person name="Pangilinan J."/>
            <person name="Polle J."/>
            <person name="Salamov A."/>
            <person name="Terry A."/>
            <person name="Yamada T."/>
            <person name="Dunigan D.D."/>
            <person name="Grigoriev I.V."/>
            <person name="Claverie J.M."/>
            <person name="Van Etten J.L."/>
        </authorList>
    </citation>
    <scope>NUCLEOTIDE SEQUENCE [LARGE SCALE GENOMIC DNA]</scope>
    <source>
        <strain evidence="10 11">NC64A</strain>
    </source>
</reference>
<dbReference type="InterPro" id="IPR013520">
    <property type="entry name" value="Ribonucl_H"/>
</dbReference>
<evidence type="ECO:0008006" key="12">
    <source>
        <dbReference type="Google" id="ProtNLM"/>
    </source>
</evidence>
<dbReference type="SMART" id="SM00479">
    <property type="entry name" value="EXOIII"/>
    <property type="match status" value="1"/>
</dbReference>
<dbReference type="PANTHER" id="PTHR47964:SF1">
    <property type="entry name" value="ATP-DEPENDENT DNA HELICASE HOMOLOG RECG, CHLOROPLASTIC"/>
    <property type="match status" value="1"/>
</dbReference>
<dbReference type="EMBL" id="GL433846">
    <property type="protein sequence ID" value="EFN54917.1"/>
    <property type="molecule type" value="Genomic_DNA"/>
</dbReference>
<evidence type="ECO:0000256" key="3">
    <source>
        <dbReference type="ARBA" id="ARBA00022801"/>
    </source>
</evidence>
<dbReference type="InParanoid" id="E1ZGD9"/>
<dbReference type="GeneID" id="17354221"/>